<keyword evidence="3 4" id="KW-0408">Iron</keyword>
<reference evidence="6 7" key="1">
    <citation type="submission" date="2019-07" db="EMBL/GenBank/DDBJ databases">
        <title>Whole genome shotgun sequence of Microvirga aerophila NBRC 106136.</title>
        <authorList>
            <person name="Hosoyama A."/>
            <person name="Uohara A."/>
            <person name="Ohji S."/>
            <person name="Ichikawa N."/>
        </authorList>
    </citation>
    <scope>NUCLEOTIDE SEQUENCE [LARGE SCALE GENOMIC DNA]</scope>
    <source>
        <strain evidence="6 7">NBRC 106136</strain>
    </source>
</reference>
<feature type="domain" description="Cytochrome c" evidence="5">
    <location>
        <begin position="30"/>
        <end position="142"/>
    </location>
</feature>
<comment type="caution">
    <text evidence="6">The sequence shown here is derived from an EMBL/GenBank/DDBJ whole genome shotgun (WGS) entry which is preliminary data.</text>
</comment>
<dbReference type="PANTHER" id="PTHR35008:SF8">
    <property type="entry name" value="ALCOHOL DEHYDROGENASE CYTOCHROME C SUBUNIT"/>
    <property type="match status" value="1"/>
</dbReference>
<dbReference type="AlphaFoldDB" id="A0A512BMQ3"/>
<dbReference type="PANTHER" id="PTHR35008">
    <property type="entry name" value="BLL4482 PROTEIN-RELATED"/>
    <property type="match status" value="1"/>
</dbReference>
<dbReference type="InterPro" id="IPR051459">
    <property type="entry name" value="Cytochrome_c-type_DH"/>
</dbReference>
<keyword evidence="2 4" id="KW-0479">Metal-binding</keyword>
<evidence type="ECO:0000313" key="6">
    <source>
        <dbReference type="EMBL" id="GEO13240.1"/>
    </source>
</evidence>
<name>A0A512BMQ3_9HYPH</name>
<dbReference type="GO" id="GO:0009055">
    <property type="term" value="F:electron transfer activity"/>
    <property type="evidence" value="ECO:0007669"/>
    <property type="project" value="InterPro"/>
</dbReference>
<protein>
    <submittedName>
        <fullName evidence="6">Cytochrome c</fullName>
    </submittedName>
</protein>
<dbReference type="PROSITE" id="PS51007">
    <property type="entry name" value="CYTC"/>
    <property type="match status" value="1"/>
</dbReference>
<gene>
    <name evidence="6" type="ORF">MAE02_09360</name>
</gene>
<evidence type="ECO:0000256" key="2">
    <source>
        <dbReference type="ARBA" id="ARBA00022723"/>
    </source>
</evidence>
<keyword evidence="1 4" id="KW-0349">Heme</keyword>
<dbReference type="RefSeq" id="WP_114185427.1">
    <property type="nucleotide sequence ID" value="NZ_BJYU01000008.1"/>
</dbReference>
<dbReference type="InterPro" id="IPR036909">
    <property type="entry name" value="Cyt_c-like_dom_sf"/>
</dbReference>
<dbReference type="Gene3D" id="1.10.760.10">
    <property type="entry name" value="Cytochrome c-like domain"/>
    <property type="match status" value="1"/>
</dbReference>
<dbReference type="InterPro" id="IPR009056">
    <property type="entry name" value="Cyt_c-like_dom"/>
</dbReference>
<evidence type="ECO:0000313" key="7">
    <source>
        <dbReference type="Proteomes" id="UP000321085"/>
    </source>
</evidence>
<dbReference type="EMBL" id="BJYU01000008">
    <property type="protein sequence ID" value="GEO13240.1"/>
    <property type="molecule type" value="Genomic_DNA"/>
</dbReference>
<evidence type="ECO:0000259" key="5">
    <source>
        <dbReference type="PROSITE" id="PS51007"/>
    </source>
</evidence>
<dbReference type="Proteomes" id="UP000321085">
    <property type="component" value="Unassembled WGS sequence"/>
</dbReference>
<dbReference type="GO" id="GO:0020037">
    <property type="term" value="F:heme binding"/>
    <property type="evidence" value="ECO:0007669"/>
    <property type="project" value="InterPro"/>
</dbReference>
<dbReference type="SUPFAM" id="SSF46626">
    <property type="entry name" value="Cytochrome c"/>
    <property type="match status" value="1"/>
</dbReference>
<evidence type="ECO:0000256" key="1">
    <source>
        <dbReference type="ARBA" id="ARBA00022617"/>
    </source>
</evidence>
<evidence type="ECO:0000256" key="3">
    <source>
        <dbReference type="ARBA" id="ARBA00023004"/>
    </source>
</evidence>
<evidence type="ECO:0000256" key="4">
    <source>
        <dbReference type="PROSITE-ProRule" id="PRU00433"/>
    </source>
</evidence>
<accession>A0A512BMQ3</accession>
<keyword evidence="7" id="KW-1185">Reference proteome</keyword>
<dbReference type="Pfam" id="PF00034">
    <property type="entry name" value="Cytochrom_C"/>
    <property type="match status" value="1"/>
</dbReference>
<dbReference type="OrthoDB" id="9811281at2"/>
<proteinExistence type="predicted"/>
<organism evidence="6 7">
    <name type="scientific">Microvirga aerophila</name>
    <dbReference type="NCBI Taxonomy" id="670291"/>
    <lineage>
        <taxon>Bacteria</taxon>
        <taxon>Pseudomonadati</taxon>
        <taxon>Pseudomonadota</taxon>
        <taxon>Alphaproteobacteria</taxon>
        <taxon>Hyphomicrobiales</taxon>
        <taxon>Methylobacteriaceae</taxon>
        <taxon>Microvirga</taxon>
    </lineage>
</organism>
<dbReference type="GO" id="GO:0046872">
    <property type="term" value="F:metal ion binding"/>
    <property type="evidence" value="ECO:0007669"/>
    <property type="project" value="UniProtKB-KW"/>
</dbReference>
<sequence length="169" mass="18089">MRKPMLTGTATAMILFGAAVLSLGSAQSQERIKRGEYLVTIMDCAGCHTPGIFLGKPDPDRPFGGSEVGFQIPGLGIFYPPNLTPDPETGLGKWSEGDIVKAVRTGVRPDGRVLAPVMPYHNYGKLTDADAQALASFLKSLKPVRHQVPAITGANEKPTAPYLTVRMPE</sequence>